<dbReference type="PIRSF" id="PIRSF002419">
    <property type="entry name" value="Tetraspanin"/>
    <property type="match status" value="1"/>
</dbReference>
<dbReference type="SUPFAM" id="SSF48652">
    <property type="entry name" value="Tetraspanin"/>
    <property type="match status" value="1"/>
</dbReference>
<organism evidence="8 9">
    <name type="scientific">Paramuricea clavata</name>
    <name type="common">Red gorgonian</name>
    <name type="synonym">Violescent sea-whip</name>
    <dbReference type="NCBI Taxonomy" id="317549"/>
    <lineage>
        <taxon>Eukaryota</taxon>
        <taxon>Metazoa</taxon>
        <taxon>Cnidaria</taxon>
        <taxon>Anthozoa</taxon>
        <taxon>Octocorallia</taxon>
        <taxon>Malacalcyonacea</taxon>
        <taxon>Plexauridae</taxon>
        <taxon>Paramuricea</taxon>
    </lineage>
</organism>
<dbReference type="GO" id="GO:0005886">
    <property type="term" value="C:plasma membrane"/>
    <property type="evidence" value="ECO:0007669"/>
    <property type="project" value="TreeGrafter"/>
</dbReference>
<evidence type="ECO:0000313" key="9">
    <source>
        <dbReference type="Proteomes" id="UP001152795"/>
    </source>
</evidence>
<keyword evidence="5 7" id="KW-0472">Membrane</keyword>
<keyword evidence="4 7" id="KW-1133">Transmembrane helix</keyword>
<comment type="subcellular location">
    <subcellularLocation>
        <location evidence="1 7">Membrane</location>
        <topology evidence="1 7">Multi-pass membrane protein</topology>
    </subcellularLocation>
</comment>
<proteinExistence type="inferred from homology"/>
<keyword evidence="6" id="KW-1015">Disulfide bond</keyword>
<evidence type="ECO:0000256" key="3">
    <source>
        <dbReference type="ARBA" id="ARBA00022692"/>
    </source>
</evidence>
<dbReference type="InterPro" id="IPR018499">
    <property type="entry name" value="Tetraspanin/Peripherin"/>
</dbReference>
<dbReference type="EMBL" id="CACRXK020003263">
    <property type="protein sequence ID" value="CAB3998089.1"/>
    <property type="molecule type" value="Genomic_DNA"/>
</dbReference>
<feature type="transmembrane region" description="Helical" evidence="7">
    <location>
        <begin position="83"/>
        <end position="108"/>
    </location>
</feature>
<dbReference type="AlphaFoldDB" id="A0A7D9I483"/>
<dbReference type="Gene3D" id="1.10.1450.10">
    <property type="entry name" value="Tetraspanin"/>
    <property type="match status" value="1"/>
</dbReference>
<gene>
    <name evidence="8" type="ORF">PACLA_8A010749</name>
</gene>
<evidence type="ECO:0000256" key="4">
    <source>
        <dbReference type="ARBA" id="ARBA00022989"/>
    </source>
</evidence>
<dbReference type="PANTHER" id="PTHR19282">
    <property type="entry name" value="TETRASPANIN"/>
    <property type="match status" value="1"/>
</dbReference>
<evidence type="ECO:0000256" key="5">
    <source>
        <dbReference type="ARBA" id="ARBA00023136"/>
    </source>
</evidence>
<comment type="caution">
    <text evidence="8">The sequence shown here is derived from an EMBL/GenBank/DDBJ whole genome shotgun (WGS) entry which is preliminary data.</text>
</comment>
<feature type="disulfide bond" evidence="6">
    <location>
        <begin position="146"/>
        <end position="162"/>
    </location>
</feature>
<keyword evidence="3 7" id="KW-0812">Transmembrane</keyword>
<dbReference type="OrthoDB" id="2014092at2759"/>
<evidence type="ECO:0000256" key="7">
    <source>
        <dbReference type="RuleBase" id="RU361218"/>
    </source>
</evidence>
<evidence type="ECO:0000256" key="2">
    <source>
        <dbReference type="ARBA" id="ARBA00006840"/>
    </source>
</evidence>
<keyword evidence="9" id="KW-1185">Reference proteome</keyword>
<comment type="similarity">
    <text evidence="2 7">Belongs to the tetraspanin (TM4SF) family.</text>
</comment>
<sequence>MGKAKCKKFMLFGFNVTFLIIGGFLFGIGIYANVQKSEYYKRYSEFYDFISDPTIAVITCGCLIIVVSMFGMIGALRDNIKLLYVYLFFVVLIFTFQLIIGVLGFIFWTEIKDSVNTAFLLAIIKYRRDHDLTNAVDSVQINLECCGSTSLDDWDRNIYFRCGQKTPEECGVPVSCCKIKDKVSKLKTQEVSENSTDPEFGNFKLSGINLQCGYKTRHHHRLKYRDEIHTRGCLDALVLWLYDNMLLVCGLVTASVVPEICGACLTFFYVAHIKRARKEWVDGNRRSHLFEREAITDF</sequence>
<feature type="transmembrane region" description="Helical" evidence="7">
    <location>
        <begin position="54"/>
        <end position="76"/>
    </location>
</feature>
<evidence type="ECO:0000313" key="8">
    <source>
        <dbReference type="EMBL" id="CAB3998089.1"/>
    </source>
</evidence>
<accession>A0A7D9I483</accession>
<reference evidence="8" key="1">
    <citation type="submission" date="2020-04" db="EMBL/GenBank/DDBJ databases">
        <authorList>
            <person name="Alioto T."/>
            <person name="Alioto T."/>
            <person name="Gomez Garrido J."/>
        </authorList>
    </citation>
    <scope>NUCLEOTIDE SEQUENCE</scope>
    <source>
        <strain evidence="8">A484AB</strain>
    </source>
</reference>
<name>A0A7D9I483_PARCT</name>
<dbReference type="PANTHER" id="PTHR19282:SF431">
    <property type="entry name" value="TETRASPANIN 26A, ISOFORM B-RELATED"/>
    <property type="match status" value="1"/>
</dbReference>
<dbReference type="Pfam" id="PF00335">
    <property type="entry name" value="Tetraspanin"/>
    <property type="match status" value="1"/>
</dbReference>
<feature type="transmembrane region" description="Helical" evidence="7">
    <location>
        <begin position="245"/>
        <end position="270"/>
    </location>
</feature>
<dbReference type="InterPro" id="IPR000301">
    <property type="entry name" value="Tetraspanin_animals"/>
</dbReference>
<dbReference type="Proteomes" id="UP001152795">
    <property type="component" value="Unassembled WGS sequence"/>
</dbReference>
<dbReference type="PRINTS" id="PR00259">
    <property type="entry name" value="TMFOUR"/>
</dbReference>
<evidence type="ECO:0000256" key="1">
    <source>
        <dbReference type="ARBA" id="ARBA00004141"/>
    </source>
</evidence>
<dbReference type="InterPro" id="IPR008952">
    <property type="entry name" value="Tetraspanin_EC2_sf"/>
</dbReference>
<feature type="transmembrane region" description="Helical" evidence="7">
    <location>
        <begin position="12"/>
        <end position="34"/>
    </location>
</feature>
<evidence type="ECO:0000256" key="6">
    <source>
        <dbReference type="PIRSR" id="PIRSR002419-1"/>
    </source>
</evidence>
<protein>
    <recommendedName>
        <fullName evidence="7">Tetraspanin</fullName>
    </recommendedName>
</protein>